<evidence type="ECO:0000313" key="2">
    <source>
        <dbReference type="EMBL" id="KAJ1213888.1"/>
    </source>
</evidence>
<reference evidence="2" key="1">
    <citation type="journal article" date="2022" name="bioRxiv">
        <title>Sequencing and chromosome-scale assembly of the giantPleurodeles waltlgenome.</title>
        <authorList>
            <person name="Brown T."/>
            <person name="Elewa A."/>
            <person name="Iarovenko S."/>
            <person name="Subramanian E."/>
            <person name="Araus A.J."/>
            <person name="Petzold A."/>
            <person name="Susuki M."/>
            <person name="Suzuki K.-i.T."/>
            <person name="Hayashi T."/>
            <person name="Toyoda A."/>
            <person name="Oliveira C."/>
            <person name="Osipova E."/>
            <person name="Leigh N.D."/>
            <person name="Simon A."/>
            <person name="Yun M.H."/>
        </authorList>
    </citation>
    <scope>NUCLEOTIDE SEQUENCE</scope>
    <source>
        <strain evidence="2">20211129_DDA</strain>
        <tissue evidence="2">Liver</tissue>
    </source>
</reference>
<evidence type="ECO:0000313" key="3">
    <source>
        <dbReference type="Proteomes" id="UP001066276"/>
    </source>
</evidence>
<dbReference type="AlphaFoldDB" id="A0AAV7WIK1"/>
<dbReference type="EMBL" id="JANPWB010000001">
    <property type="protein sequence ID" value="KAJ1213888.1"/>
    <property type="molecule type" value="Genomic_DNA"/>
</dbReference>
<feature type="region of interest" description="Disordered" evidence="1">
    <location>
        <begin position="19"/>
        <end position="73"/>
    </location>
</feature>
<protein>
    <submittedName>
        <fullName evidence="2">Uncharacterized protein</fullName>
    </submittedName>
</protein>
<organism evidence="2 3">
    <name type="scientific">Pleurodeles waltl</name>
    <name type="common">Iberian ribbed newt</name>
    <dbReference type="NCBI Taxonomy" id="8319"/>
    <lineage>
        <taxon>Eukaryota</taxon>
        <taxon>Metazoa</taxon>
        <taxon>Chordata</taxon>
        <taxon>Craniata</taxon>
        <taxon>Vertebrata</taxon>
        <taxon>Euteleostomi</taxon>
        <taxon>Amphibia</taxon>
        <taxon>Batrachia</taxon>
        <taxon>Caudata</taxon>
        <taxon>Salamandroidea</taxon>
        <taxon>Salamandridae</taxon>
        <taxon>Pleurodelinae</taxon>
        <taxon>Pleurodeles</taxon>
    </lineage>
</organism>
<sequence>MPQPFPAFTACSRRCWFPVSPPHPLSASGGGGASGFENRHATSDPAPAAPRDPATPQRRREDSEGPQRTPFPH</sequence>
<comment type="caution">
    <text evidence="2">The sequence shown here is derived from an EMBL/GenBank/DDBJ whole genome shotgun (WGS) entry which is preliminary data.</text>
</comment>
<gene>
    <name evidence="2" type="ORF">NDU88_001518</name>
</gene>
<keyword evidence="3" id="KW-1185">Reference proteome</keyword>
<evidence type="ECO:0000256" key="1">
    <source>
        <dbReference type="SAM" id="MobiDB-lite"/>
    </source>
</evidence>
<name>A0AAV7WIK1_PLEWA</name>
<proteinExistence type="predicted"/>
<dbReference type="Proteomes" id="UP001066276">
    <property type="component" value="Chromosome 1_1"/>
</dbReference>
<feature type="compositionally biased region" description="Low complexity" evidence="1">
    <location>
        <begin position="43"/>
        <end position="56"/>
    </location>
</feature>
<accession>A0AAV7WIK1</accession>